<evidence type="ECO:0000313" key="12">
    <source>
        <dbReference type="Proteomes" id="UP000715095"/>
    </source>
</evidence>
<dbReference type="RefSeq" id="WP_205102150.1">
    <property type="nucleotide sequence ID" value="NZ_JACJJC010000004.1"/>
</dbReference>
<dbReference type="CDD" id="cd03214">
    <property type="entry name" value="ABC_Iron-Siderophores_B12_Hemin"/>
    <property type="match status" value="1"/>
</dbReference>
<evidence type="ECO:0000313" key="11">
    <source>
        <dbReference type="EMBL" id="MBM6703682.1"/>
    </source>
</evidence>
<keyword evidence="6 11" id="KW-0067">ATP-binding</keyword>
<dbReference type="SMART" id="SM00382">
    <property type="entry name" value="AAA"/>
    <property type="match status" value="1"/>
</dbReference>
<dbReference type="InterPro" id="IPR017871">
    <property type="entry name" value="ABC_transporter-like_CS"/>
</dbReference>
<accession>A0ABS2DQQ6</accession>
<dbReference type="GO" id="GO:0005524">
    <property type="term" value="F:ATP binding"/>
    <property type="evidence" value="ECO:0007669"/>
    <property type="project" value="UniProtKB-KW"/>
</dbReference>
<keyword evidence="4" id="KW-0410">Iron transport</keyword>
<dbReference type="PANTHER" id="PTHR42771:SF2">
    <property type="entry name" value="IRON(3+)-HYDROXAMATE IMPORT ATP-BINDING PROTEIN FHUC"/>
    <property type="match status" value="1"/>
</dbReference>
<evidence type="ECO:0000256" key="3">
    <source>
        <dbReference type="ARBA" id="ARBA00022475"/>
    </source>
</evidence>
<reference evidence="11 12" key="1">
    <citation type="journal article" date="2021" name="Sci. Rep.">
        <title>The distribution of antibiotic resistance genes in chicken gut microbiota commensals.</title>
        <authorList>
            <person name="Juricova H."/>
            <person name="Matiasovicova J."/>
            <person name="Kubasova T."/>
            <person name="Cejkova D."/>
            <person name="Rychlik I."/>
        </authorList>
    </citation>
    <scope>NUCLEOTIDE SEQUENCE [LARGE SCALE GENOMIC DNA]</scope>
    <source>
        <strain evidence="11 12">An829</strain>
    </source>
</reference>
<dbReference type="InterPro" id="IPR003593">
    <property type="entry name" value="AAA+_ATPase"/>
</dbReference>
<dbReference type="Proteomes" id="UP000715095">
    <property type="component" value="Unassembled WGS sequence"/>
</dbReference>
<keyword evidence="3" id="KW-1003">Cell membrane</keyword>
<keyword evidence="7" id="KW-0408">Iron</keyword>
<dbReference type="EMBL" id="JACJJC010000004">
    <property type="protein sequence ID" value="MBM6703682.1"/>
    <property type="molecule type" value="Genomic_DNA"/>
</dbReference>
<gene>
    <name evidence="11" type="ORF">H6A60_04155</name>
</gene>
<name>A0ABS2DQQ6_9BURK</name>
<keyword evidence="5" id="KW-0547">Nucleotide-binding</keyword>
<dbReference type="InterPro" id="IPR003439">
    <property type="entry name" value="ABC_transporter-like_ATP-bd"/>
</dbReference>
<evidence type="ECO:0000256" key="6">
    <source>
        <dbReference type="ARBA" id="ARBA00022840"/>
    </source>
</evidence>
<comment type="caution">
    <text evidence="11">The sequence shown here is derived from an EMBL/GenBank/DDBJ whole genome shotgun (WGS) entry which is preliminary data.</text>
</comment>
<keyword evidence="8" id="KW-0406">Ion transport</keyword>
<dbReference type="SUPFAM" id="SSF52540">
    <property type="entry name" value="P-loop containing nucleoside triphosphate hydrolases"/>
    <property type="match status" value="1"/>
</dbReference>
<dbReference type="Gene3D" id="3.40.50.300">
    <property type="entry name" value="P-loop containing nucleotide triphosphate hydrolases"/>
    <property type="match status" value="1"/>
</dbReference>
<dbReference type="PROSITE" id="PS00211">
    <property type="entry name" value="ABC_TRANSPORTER_1"/>
    <property type="match status" value="1"/>
</dbReference>
<organism evidence="11 12">
    <name type="scientific">Sutterella massiliensis</name>
    <dbReference type="NCBI Taxonomy" id="1816689"/>
    <lineage>
        <taxon>Bacteria</taxon>
        <taxon>Pseudomonadati</taxon>
        <taxon>Pseudomonadota</taxon>
        <taxon>Betaproteobacteria</taxon>
        <taxon>Burkholderiales</taxon>
        <taxon>Sutterellaceae</taxon>
        <taxon>Sutterella</taxon>
    </lineage>
</organism>
<keyword evidence="2" id="KW-0813">Transport</keyword>
<evidence type="ECO:0000256" key="7">
    <source>
        <dbReference type="ARBA" id="ARBA00023004"/>
    </source>
</evidence>
<keyword evidence="12" id="KW-1185">Reference proteome</keyword>
<dbReference type="PANTHER" id="PTHR42771">
    <property type="entry name" value="IRON(3+)-HYDROXAMATE IMPORT ATP-BINDING PROTEIN FHUC"/>
    <property type="match status" value="1"/>
</dbReference>
<proteinExistence type="predicted"/>
<sequence>MLEIEDLRVVRDGRTILDIDHLSIPTDKLTVVLGHNGSGKSTLANVIAGLTKPESGTVMLEGVDIFSLSEKERAGAIAFLPQKLPASAGLTCRELVRLGRYPYRGLFGRWRKDDERAVDEALAATDTSRFAFACADELSGGERQRVWIGMLLAQASPLMILDEPTSALDVKHQYGVLGLLEKLNRTASRGVITIIHDINLALRYATHVVALKGGRLLFEGGRDVLADEANLRSLFETDLRLFDHPHPPAEHCSTNLKVAVVCE</sequence>
<evidence type="ECO:0000256" key="4">
    <source>
        <dbReference type="ARBA" id="ARBA00022496"/>
    </source>
</evidence>
<evidence type="ECO:0000256" key="5">
    <source>
        <dbReference type="ARBA" id="ARBA00022741"/>
    </source>
</evidence>
<evidence type="ECO:0000256" key="1">
    <source>
        <dbReference type="ARBA" id="ARBA00004202"/>
    </source>
</evidence>
<dbReference type="InterPro" id="IPR027417">
    <property type="entry name" value="P-loop_NTPase"/>
</dbReference>
<keyword evidence="9" id="KW-0472">Membrane</keyword>
<comment type="subcellular location">
    <subcellularLocation>
        <location evidence="1">Cell membrane</location>
        <topology evidence="1">Peripheral membrane protein</topology>
    </subcellularLocation>
</comment>
<evidence type="ECO:0000256" key="2">
    <source>
        <dbReference type="ARBA" id="ARBA00022448"/>
    </source>
</evidence>
<dbReference type="Pfam" id="PF00005">
    <property type="entry name" value="ABC_tran"/>
    <property type="match status" value="1"/>
</dbReference>
<dbReference type="PROSITE" id="PS50893">
    <property type="entry name" value="ABC_TRANSPORTER_2"/>
    <property type="match status" value="1"/>
</dbReference>
<feature type="domain" description="ABC transporter" evidence="10">
    <location>
        <begin position="2"/>
        <end position="238"/>
    </location>
</feature>
<evidence type="ECO:0000259" key="10">
    <source>
        <dbReference type="PROSITE" id="PS50893"/>
    </source>
</evidence>
<dbReference type="InterPro" id="IPR051535">
    <property type="entry name" value="Siderophore_ABC-ATPase"/>
</dbReference>
<evidence type="ECO:0000256" key="8">
    <source>
        <dbReference type="ARBA" id="ARBA00023065"/>
    </source>
</evidence>
<protein>
    <submittedName>
        <fullName evidence="11">ABC transporter ATP-binding protein</fullName>
    </submittedName>
</protein>
<evidence type="ECO:0000256" key="9">
    <source>
        <dbReference type="ARBA" id="ARBA00023136"/>
    </source>
</evidence>